<dbReference type="InterPro" id="IPR013785">
    <property type="entry name" value="Aldolase_TIM"/>
</dbReference>
<proteinExistence type="predicted"/>
<comment type="caution">
    <text evidence="2">The sequence shown here is derived from an EMBL/GenBank/DDBJ whole genome shotgun (WGS) entry which is preliminary data.</text>
</comment>
<evidence type="ECO:0000313" key="2">
    <source>
        <dbReference type="EMBL" id="MET1754223.1"/>
    </source>
</evidence>
<dbReference type="Pfam" id="PF02581">
    <property type="entry name" value="TMP-TENI"/>
    <property type="match status" value="1"/>
</dbReference>
<dbReference type="CDD" id="cd00564">
    <property type="entry name" value="TMP_TenI"/>
    <property type="match status" value="1"/>
</dbReference>
<keyword evidence="3" id="KW-1185">Reference proteome</keyword>
<name>A0ABV2CXA7_9SPHN</name>
<dbReference type="RefSeq" id="WP_353982632.1">
    <property type="nucleotide sequence ID" value="NZ_JBEWLY010000007.1"/>
</dbReference>
<accession>A0ABV2CXA7</accession>
<sequence length="199" mass="22297">MARCYSACVRNRYPPCSLPAIWLISDARIDERLEAALRRLPRGSGFIFRHYHLPLPERRARFRALMKISRRHGHLTVLADEAQQARRWKAQGAYGSSKRLTRGLALLRLVTAHSLKEIGDANRMRADAVLISPVFSTRTHPGAPTLGSIRYRLLAARSRVPVIALGGMNPARAQAIGANRWAAIESLAHRCKPLFPIHS</sequence>
<dbReference type="InterPro" id="IPR022998">
    <property type="entry name" value="ThiamineP_synth_TenI"/>
</dbReference>
<dbReference type="InterPro" id="IPR036206">
    <property type="entry name" value="ThiamineP_synth_sf"/>
</dbReference>
<dbReference type="EMBL" id="JBEWLY010000007">
    <property type="protein sequence ID" value="MET1754223.1"/>
    <property type="molecule type" value="Genomic_DNA"/>
</dbReference>
<reference evidence="2 3" key="1">
    <citation type="submission" date="2024-07" db="EMBL/GenBank/DDBJ databases">
        <title>Novosphingobium kalidii RD2P27.</title>
        <authorList>
            <person name="Sun J.-Q."/>
        </authorList>
    </citation>
    <scope>NUCLEOTIDE SEQUENCE [LARGE SCALE GENOMIC DNA]</scope>
    <source>
        <strain evidence="2 3">RD2P27</strain>
    </source>
</reference>
<protein>
    <submittedName>
        <fullName evidence="2">Thiamine phosphate synthase</fullName>
    </submittedName>
</protein>
<gene>
    <name evidence="2" type="ORF">ABVV53_01925</name>
</gene>
<organism evidence="2 3">
    <name type="scientific">Novosphingobium kalidii</name>
    <dbReference type="NCBI Taxonomy" id="3230299"/>
    <lineage>
        <taxon>Bacteria</taxon>
        <taxon>Pseudomonadati</taxon>
        <taxon>Pseudomonadota</taxon>
        <taxon>Alphaproteobacteria</taxon>
        <taxon>Sphingomonadales</taxon>
        <taxon>Sphingomonadaceae</taxon>
        <taxon>Novosphingobium</taxon>
    </lineage>
</organism>
<dbReference type="Gene3D" id="3.20.20.70">
    <property type="entry name" value="Aldolase class I"/>
    <property type="match status" value="1"/>
</dbReference>
<evidence type="ECO:0000313" key="3">
    <source>
        <dbReference type="Proteomes" id="UP001548713"/>
    </source>
</evidence>
<evidence type="ECO:0000259" key="1">
    <source>
        <dbReference type="Pfam" id="PF02581"/>
    </source>
</evidence>
<dbReference type="SUPFAM" id="SSF51391">
    <property type="entry name" value="Thiamin phosphate synthase"/>
    <property type="match status" value="1"/>
</dbReference>
<dbReference type="Proteomes" id="UP001548713">
    <property type="component" value="Unassembled WGS sequence"/>
</dbReference>
<feature type="domain" description="Thiamine phosphate synthase/TenI" evidence="1">
    <location>
        <begin position="24"/>
        <end position="185"/>
    </location>
</feature>